<comment type="caution">
    <text evidence="2">The sequence shown here is derived from an EMBL/GenBank/DDBJ whole genome shotgun (WGS) entry which is preliminary data.</text>
</comment>
<keyword evidence="1" id="KW-0812">Transmembrane</keyword>
<protein>
    <recommendedName>
        <fullName evidence="4">DUF5313 domain-containing protein</fullName>
    </recommendedName>
</protein>
<dbReference type="EMBL" id="NGAF01000005">
    <property type="protein sequence ID" value="OXR45109.1"/>
    <property type="molecule type" value="Genomic_DNA"/>
</dbReference>
<sequence length="125" mass="14411">MSEQKPNLVQRVRYICGATLPPSMRQWVLRDLTGPGAARRYLLRFLVPIIPVLCLFLLVPGPLWIGLSMAALLYVPLVYFTIALMYVYRRHRLLKHGLDPELADVAERQRAAAEREQYELRHGRG</sequence>
<keyword evidence="3" id="KW-1185">Reference proteome</keyword>
<proteinExistence type="predicted"/>
<evidence type="ECO:0000313" key="3">
    <source>
        <dbReference type="Proteomes" id="UP000215506"/>
    </source>
</evidence>
<dbReference type="AlphaFoldDB" id="A0A231H8D9"/>
<feature type="transmembrane region" description="Helical" evidence="1">
    <location>
        <begin position="65"/>
        <end position="88"/>
    </location>
</feature>
<accession>A0A231H8D9</accession>
<evidence type="ECO:0008006" key="4">
    <source>
        <dbReference type="Google" id="ProtNLM"/>
    </source>
</evidence>
<gene>
    <name evidence="2" type="ORF">B7C42_03066</name>
</gene>
<keyword evidence="1" id="KW-1133">Transmembrane helix</keyword>
<dbReference type="InterPro" id="IPR035197">
    <property type="entry name" value="DUF5313"/>
</dbReference>
<evidence type="ECO:0000313" key="2">
    <source>
        <dbReference type="EMBL" id="OXR45109.1"/>
    </source>
</evidence>
<dbReference type="Pfam" id="PF17240">
    <property type="entry name" value="DUF5313"/>
    <property type="match status" value="1"/>
</dbReference>
<reference evidence="2 3" key="1">
    <citation type="submission" date="2017-07" db="EMBL/GenBank/DDBJ databases">
        <title>First draft Genome Sequence of Nocardia cerradoensis isolated from human infection.</title>
        <authorList>
            <person name="Carrasco G."/>
        </authorList>
    </citation>
    <scope>NUCLEOTIDE SEQUENCE [LARGE SCALE GENOMIC DNA]</scope>
    <source>
        <strain evidence="2 3">CNM20130759</strain>
    </source>
</reference>
<dbReference type="Proteomes" id="UP000215506">
    <property type="component" value="Unassembled WGS sequence"/>
</dbReference>
<feature type="transmembrane region" description="Helical" evidence="1">
    <location>
        <begin position="41"/>
        <end position="59"/>
    </location>
</feature>
<name>A0A231H8D9_9NOCA</name>
<dbReference type="RefSeq" id="WP_039780992.1">
    <property type="nucleotide sequence ID" value="NZ_JAAXOR010000002.1"/>
</dbReference>
<organism evidence="2 3">
    <name type="scientific">Nocardia cerradoensis</name>
    <dbReference type="NCBI Taxonomy" id="85688"/>
    <lineage>
        <taxon>Bacteria</taxon>
        <taxon>Bacillati</taxon>
        <taxon>Actinomycetota</taxon>
        <taxon>Actinomycetes</taxon>
        <taxon>Mycobacteriales</taxon>
        <taxon>Nocardiaceae</taxon>
        <taxon>Nocardia</taxon>
    </lineage>
</organism>
<keyword evidence="1" id="KW-0472">Membrane</keyword>
<evidence type="ECO:0000256" key="1">
    <source>
        <dbReference type="SAM" id="Phobius"/>
    </source>
</evidence>